<organism evidence="1 2">
    <name type="scientific">Streptomyces europaeiscabiei</name>
    <dbReference type="NCBI Taxonomy" id="146819"/>
    <lineage>
        <taxon>Bacteria</taxon>
        <taxon>Bacillati</taxon>
        <taxon>Actinomycetota</taxon>
        <taxon>Actinomycetes</taxon>
        <taxon>Kitasatosporales</taxon>
        <taxon>Streptomycetaceae</taxon>
        <taxon>Streptomyces</taxon>
    </lineage>
</organism>
<dbReference type="RefSeq" id="WP_162948122.1">
    <property type="nucleotide sequence ID" value="NZ_JARAUR010000004.1"/>
</dbReference>
<dbReference type="EMBL" id="JARAYU010000041">
    <property type="protein sequence ID" value="MDX3707084.1"/>
    <property type="molecule type" value="Genomic_DNA"/>
</dbReference>
<accession>A0ABU4NXM2</accession>
<evidence type="ECO:0008006" key="3">
    <source>
        <dbReference type="Google" id="ProtNLM"/>
    </source>
</evidence>
<gene>
    <name evidence="1" type="ORF">PV662_46945</name>
</gene>
<dbReference type="Proteomes" id="UP001271274">
    <property type="component" value="Unassembled WGS sequence"/>
</dbReference>
<proteinExistence type="predicted"/>
<keyword evidence="2" id="KW-1185">Reference proteome</keyword>
<protein>
    <recommendedName>
        <fullName evidence="3">ANTAR domain-containing protein</fullName>
    </recommendedName>
</protein>
<comment type="caution">
    <text evidence="1">The sequence shown here is derived from an EMBL/GenBank/DDBJ whole genome shotgun (WGS) entry which is preliminary data.</text>
</comment>
<sequence>MSSYPARCPARNLNGRMCSNPAGQGTQHPGIGTCIWHKGGQHHVEEAWAMAYELAAEQNITPHEALLGLVRTATSRAAWTDSIILQRLRDHVDNGGDPLNPPDELQPWLRQSREERKLAAATAKQAVDAGVMVALERRLDLEGELVASALGAALDAAPDLPHETRVAMLGAAQQHLLGAGEQAAGG</sequence>
<evidence type="ECO:0000313" key="1">
    <source>
        <dbReference type="EMBL" id="MDX3707084.1"/>
    </source>
</evidence>
<reference evidence="1 2" key="1">
    <citation type="journal article" date="2023" name="Microb. Genom.">
        <title>Mesoterricola silvestris gen. nov., sp. nov., Mesoterricola sediminis sp. nov., Geothrix oryzae sp. nov., Geothrix edaphica sp. nov., Geothrix rubra sp. nov., and Geothrix limicola sp. nov., six novel members of Acidobacteriota isolated from soils.</title>
        <authorList>
            <person name="Weisberg A.J."/>
            <person name="Pearce E."/>
            <person name="Kramer C.G."/>
            <person name="Chang J.H."/>
            <person name="Clarke C.R."/>
        </authorList>
    </citation>
    <scope>NUCLEOTIDE SEQUENCE [LARGE SCALE GENOMIC DNA]</scope>
    <source>
        <strain evidence="1 2">ID09-01A</strain>
    </source>
</reference>
<evidence type="ECO:0000313" key="2">
    <source>
        <dbReference type="Proteomes" id="UP001271274"/>
    </source>
</evidence>
<name>A0ABU4NXM2_9ACTN</name>